<accession>A0AAU0MXK5</accession>
<evidence type="ECO:0000313" key="1">
    <source>
        <dbReference type="EMBL" id="WOX04936.1"/>
    </source>
</evidence>
<dbReference type="EMBL" id="CP137555">
    <property type="protein sequence ID" value="WOX04936.1"/>
    <property type="molecule type" value="Genomic_DNA"/>
</dbReference>
<dbReference type="AlphaFoldDB" id="A0AAU0MXK5"/>
<organism evidence="1 2">
    <name type="scientific">Microbulbifer pacificus</name>
    <dbReference type="NCBI Taxonomy" id="407164"/>
    <lineage>
        <taxon>Bacteria</taxon>
        <taxon>Pseudomonadati</taxon>
        <taxon>Pseudomonadota</taxon>
        <taxon>Gammaproteobacteria</taxon>
        <taxon>Cellvibrionales</taxon>
        <taxon>Microbulbiferaceae</taxon>
        <taxon>Microbulbifer</taxon>
    </lineage>
</organism>
<sequence>MIRGIYEQYCWLEVDEPVLGFVGEVLNANSGNHLYITAFDSGHISPAEEESKKGWVSQGEVMVSPRLGRNTEVPYDNFDEWYFFPSLINFPKEQKVFVNYGRFSLVPVKEQLKRFDSTWGPDSLDWLQSLQDQFWEQIMRLEPETYVAMGDRGIVVSKNLPLLERIRASRNK</sequence>
<reference evidence="1 2" key="1">
    <citation type="submission" date="2023-10" db="EMBL/GenBank/DDBJ databases">
        <title>Description of Microbulbifer bruguierae sp. nov., isolated from the sediments of mangrove plant Bruguiera sexangula and comparative genomic analyses of the genus Microbulbifer.</title>
        <authorList>
            <person name="Long M."/>
        </authorList>
    </citation>
    <scope>NUCLEOTIDE SEQUENCE [LARGE SCALE GENOMIC DNA]</scope>
    <source>
        <strain evidence="1 2">SPO729</strain>
    </source>
</reference>
<proteinExistence type="predicted"/>
<keyword evidence="2" id="KW-1185">Reference proteome</keyword>
<evidence type="ECO:0000313" key="2">
    <source>
        <dbReference type="Proteomes" id="UP001302477"/>
    </source>
</evidence>
<protein>
    <submittedName>
        <fullName evidence="1">Uncharacterized protein</fullName>
    </submittedName>
</protein>
<dbReference type="KEGG" id="mpaf:R5R33_14490"/>
<dbReference type="RefSeq" id="WP_318953411.1">
    <property type="nucleotide sequence ID" value="NZ_CP137555.1"/>
</dbReference>
<dbReference type="Proteomes" id="UP001302477">
    <property type="component" value="Chromosome"/>
</dbReference>
<gene>
    <name evidence="1" type="ORF">R5R33_14490</name>
</gene>
<name>A0AAU0MXK5_9GAMM</name>